<dbReference type="Gene3D" id="3.40.630.30">
    <property type="match status" value="1"/>
</dbReference>
<proteinExistence type="predicted"/>
<sequence>MRYRLYNAYDYDRCCDLLRDSNMKYSFSEKSDAKLFEDIVKSESFCEDCTFVLEDGDAICGLVMFTKCRVRKFDGLLLSILYIDDEHLSDDNVDLLVGNAVNDVMSRGVSFICVMGEPSVFRRFGFTRARDYGILCPFYVEDDYFMARCEEGFKTRGELSYAKEFFE</sequence>
<dbReference type="RefSeq" id="WP_094205181.1">
    <property type="nucleotide sequence ID" value="NZ_NDYC01000007.1"/>
</dbReference>
<protein>
    <submittedName>
        <fullName evidence="1">Acetyltransferase</fullName>
    </submittedName>
</protein>
<evidence type="ECO:0000313" key="2">
    <source>
        <dbReference type="Proteomes" id="UP000215413"/>
    </source>
</evidence>
<dbReference type="Proteomes" id="UP000215413">
    <property type="component" value="Unassembled WGS sequence"/>
</dbReference>
<evidence type="ECO:0000313" key="1">
    <source>
        <dbReference type="EMBL" id="OXZ28902.1"/>
    </source>
</evidence>
<name>A0A233V942_FINMA</name>
<accession>A0A233V942</accession>
<dbReference type="InterPro" id="IPR016181">
    <property type="entry name" value="Acyl_CoA_acyltransferase"/>
</dbReference>
<keyword evidence="1" id="KW-0808">Transferase</keyword>
<comment type="caution">
    <text evidence="1">The sequence shown here is derived from an EMBL/GenBank/DDBJ whole genome shotgun (WGS) entry which is preliminary data.</text>
</comment>
<dbReference type="GO" id="GO:0016740">
    <property type="term" value="F:transferase activity"/>
    <property type="evidence" value="ECO:0007669"/>
    <property type="project" value="UniProtKB-KW"/>
</dbReference>
<dbReference type="AlphaFoldDB" id="A0A233V942"/>
<gene>
    <name evidence="1" type="ORF">B9N49_01235</name>
</gene>
<reference evidence="2" key="1">
    <citation type="submission" date="2017-04" db="EMBL/GenBank/DDBJ databases">
        <title>Finegoldia magna isolated from orthopedic joint implant-associated infections.</title>
        <authorList>
            <person name="Bjorklund S."/>
            <person name="Bruggemann H."/>
            <person name="Jensen A."/>
            <person name="Hellmark B."/>
            <person name="Soderquist B."/>
        </authorList>
    </citation>
    <scope>NUCLEOTIDE SEQUENCE [LARGE SCALE GENOMIC DNA]</scope>
    <source>
        <strain evidence="2">CCUG 54800</strain>
    </source>
</reference>
<dbReference type="SUPFAM" id="SSF55729">
    <property type="entry name" value="Acyl-CoA N-acyltransferases (Nat)"/>
    <property type="match status" value="1"/>
</dbReference>
<dbReference type="EMBL" id="NDYC01000007">
    <property type="protein sequence ID" value="OXZ28902.1"/>
    <property type="molecule type" value="Genomic_DNA"/>
</dbReference>
<organism evidence="1 2">
    <name type="scientific">Finegoldia magna</name>
    <name type="common">Peptostreptococcus magnus</name>
    <dbReference type="NCBI Taxonomy" id="1260"/>
    <lineage>
        <taxon>Bacteria</taxon>
        <taxon>Bacillati</taxon>
        <taxon>Bacillota</taxon>
        <taxon>Tissierellia</taxon>
        <taxon>Tissierellales</taxon>
        <taxon>Peptoniphilaceae</taxon>
        <taxon>Finegoldia</taxon>
    </lineage>
</organism>